<dbReference type="KEGG" id="tnl:113503783"/>
<reference evidence="2" key="1">
    <citation type="submission" date="2025-08" db="UniProtKB">
        <authorList>
            <consortium name="RefSeq"/>
        </authorList>
    </citation>
    <scope>IDENTIFICATION</scope>
</reference>
<name>A0A7E5WNG8_TRINI</name>
<dbReference type="Proteomes" id="UP000322000">
    <property type="component" value="Chromosome 20"/>
</dbReference>
<evidence type="ECO:0000313" key="1">
    <source>
        <dbReference type="Proteomes" id="UP000322000"/>
    </source>
</evidence>
<organism evidence="1 2">
    <name type="scientific">Trichoplusia ni</name>
    <name type="common">Cabbage looper</name>
    <dbReference type="NCBI Taxonomy" id="7111"/>
    <lineage>
        <taxon>Eukaryota</taxon>
        <taxon>Metazoa</taxon>
        <taxon>Ecdysozoa</taxon>
        <taxon>Arthropoda</taxon>
        <taxon>Hexapoda</taxon>
        <taxon>Insecta</taxon>
        <taxon>Pterygota</taxon>
        <taxon>Neoptera</taxon>
        <taxon>Endopterygota</taxon>
        <taxon>Lepidoptera</taxon>
        <taxon>Glossata</taxon>
        <taxon>Ditrysia</taxon>
        <taxon>Noctuoidea</taxon>
        <taxon>Noctuidae</taxon>
        <taxon>Plusiinae</taxon>
        <taxon>Trichoplusia</taxon>
    </lineage>
</organism>
<dbReference type="Pfam" id="PF06477">
    <property type="entry name" value="DUF1091"/>
    <property type="match status" value="1"/>
</dbReference>
<sequence>MNRHDPRYYVGINTKTLVVVGNNIKLDFYFYQFLTNRYRPSFIEMHFKFCELVADSFIGATLKRAFNDRTCPYPPGIYDLENLSLAYVPKGFPFTKGRIICNLTMTERSGTTKYVGHGYIDIEVKVAKNINREKKPKQ</sequence>
<proteinExistence type="predicted"/>
<dbReference type="GeneID" id="113503783"/>
<protein>
    <submittedName>
        <fullName evidence="2">Uncharacterized protein LOC113503783</fullName>
    </submittedName>
</protein>
<keyword evidence="1" id="KW-1185">Reference proteome</keyword>
<dbReference type="InParanoid" id="A0A7E5WNG8"/>
<dbReference type="AlphaFoldDB" id="A0A7E5WNG8"/>
<dbReference type="InterPro" id="IPR010512">
    <property type="entry name" value="DUF1091"/>
</dbReference>
<accession>A0A7E5WNG8</accession>
<evidence type="ECO:0000313" key="2">
    <source>
        <dbReference type="RefSeq" id="XP_026741676.1"/>
    </source>
</evidence>
<dbReference type="OrthoDB" id="7424700at2759"/>
<gene>
    <name evidence="2" type="primary">LOC113503783</name>
</gene>
<dbReference type="RefSeq" id="XP_026741676.1">
    <property type="nucleotide sequence ID" value="XM_026885875.1"/>
</dbReference>